<dbReference type="RefSeq" id="WP_131285130.1">
    <property type="nucleotide sequence ID" value="NZ_RXLP01000026.1"/>
</dbReference>
<dbReference type="InterPro" id="IPR036597">
    <property type="entry name" value="Fido-like_dom_sf"/>
</dbReference>
<protein>
    <recommendedName>
        <fullName evidence="1">Fido domain-containing protein</fullName>
    </recommendedName>
</protein>
<dbReference type="InterPro" id="IPR003812">
    <property type="entry name" value="Fido"/>
</dbReference>
<feature type="domain" description="Fido" evidence="1">
    <location>
        <begin position="15"/>
        <end position="145"/>
    </location>
</feature>
<dbReference type="PROSITE" id="PS51459">
    <property type="entry name" value="FIDO"/>
    <property type="match status" value="1"/>
</dbReference>
<comment type="caution">
    <text evidence="2">The sequence shown here is derived from an EMBL/GenBank/DDBJ whole genome shotgun (WGS) entry which is preliminary data.</text>
</comment>
<sequence length="151" mass="17598">MKTSCLDYDQEQLDALISDIDTYHRKVIKDQGFNINLPNTRAKVESVVYSCFTSYYGGNINDQHGYIDIFDQVSDFAYHLAAAHAYSDANKRTTVLTMLLLLKRAKIYINFLDSDDTTENKLYQWIQELVQRKRTYKQLAQELREHSQSLA</sequence>
<organism evidence="2 3">
    <name type="scientific">Alloscardovia theropitheci</name>
    <dbReference type="NCBI Taxonomy" id="2496842"/>
    <lineage>
        <taxon>Bacteria</taxon>
        <taxon>Bacillati</taxon>
        <taxon>Actinomycetota</taxon>
        <taxon>Actinomycetes</taxon>
        <taxon>Bifidobacteriales</taxon>
        <taxon>Bifidobacteriaceae</taxon>
        <taxon>Alloscardovia</taxon>
    </lineage>
</organism>
<dbReference type="SUPFAM" id="SSF140931">
    <property type="entry name" value="Fic-like"/>
    <property type="match status" value="1"/>
</dbReference>
<name>A0A4R0QNL5_9BIFI</name>
<evidence type="ECO:0000313" key="3">
    <source>
        <dbReference type="Proteomes" id="UP000291289"/>
    </source>
</evidence>
<dbReference type="Proteomes" id="UP000291289">
    <property type="component" value="Unassembled WGS sequence"/>
</dbReference>
<dbReference type="OrthoDB" id="9802752at2"/>
<reference evidence="2 3" key="1">
    <citation type="submission" date="2018-12" db="EMBL/GenBank/DDBJ databases">
        <title>Alloscrdovia theropitheci sp. nov: a novel taxon from the feces of the bleeding-herat monkey (Theropithecus geleda).</title>
        <authorList>
            <person name="Modesto M."/>
        </authorList>
    </citation>
    <scope>NUCLEOTIDE SEQUENCE [LARGE SCALE GENOMIC DNA]</scope>
    <source>
        <strain evidence="2 3">GLDI4/2</strain>
    </source>
</reference>
<dbReference type="AlphaFoldDB" id="A0A4R0QNL5"/>
<dbReference type="EMBL" id="RXLP01000026">
    <property type="protein sequence ID" value="TCD53783.1"/>
    <property type="molecule type" value="Genomic_DNA"/>
</dbReference>
<evidence type="ECO:0000259" key="1">
    <source>
        <dbReference type="PROSITE" id="PS51459"/>
    </source>
</evidence>
<proteinExistence type="predicted"/>
<dbReference type="InterPro" id="IPR053737">
    <property type="entry name" value="Type_II_TA_Toxin"/>
</dbReference>
<keyword evidence="3" id="KW-1185">Reference proteome</keyword>
<gene>
    <name evidence="2" type="ORF">EJ419_07395</name>
</gene>
<evidence type="ECO:0000313" key="2">
    <source>
        <dbReference type="EMBL" id="TCD53783.1"/>
    </source>
</evidence>
<dbReference type="Pfam" id="PF02661">
    <property type="entry name" value="Fic"/>
    <property type="match status" value="1"/>
</dbReference>
<accession>A0A4R0QNL5</accession>
<dbReference type="Gene3D" id="1.20.120.1870">
    <property type="entry name" value="Fic/DOC protein, Fido domain"/>
    <property type="match status" value="1"/>
</dbReference>